<dbReference type="GO" id="GO:0008198">
    <property type="term" value="F:ferrous iron binding"/>
    <property type="evidence" value="ECO:0007669"/>
    <property type="project" value="UniProtKB-UniRule"/>
</dbReference>
<dbReference type="Ensembl" id="ENSCINT00000023381.2">
    <property type="protein sequence ID" value="ENSCINP00000023135.2"/>
    <property type="gene ID" value="ENSCING00000012376.2"/>
</dbReference>
<reference evidence="12" key="1">
    <citation type="journal article" date="2002" name="Science">
        <title>The draft genome of Ciona intestinalis: insights into chordate and vertebrate origins.</title>
        <authorList>
            <person name="Dehal P."/>
            <person name="Satou Y."/>
            <person name="Campbell R.K."/>
            <person name="Chapman J."/>
            <person name="Degnan B."/>
            <person name="De Tomaso A."/>
            <person name="Davidson B."/>
            <person name="Di Gregorio A."/>
            <person name="Gelpke M."/>
            <person name="Goodstein D.M."/>
            <person name="Harafuji N."/>
            <person name="Hastings K.E."/>
            <person name="Ho I."/>
            <person name="Hotta K."/>
            <person name="Huang W."/>
            <person name="Kawashima T."/>
            <person name="Lemaire P."/>
            <person name="Martinez D."/>
            <person name="Meinertzhagen I.A."/>
            <person name="Necula S."/>
            <person name="Nonaka M."/>
            <person name="Putnam N."/>
            <person name="Rash S."/>
            <person name="Saiga H."/>
            <person name="Satake M."/>
            <person name="Terry A."/>
            <person name="Yamada L."/>
            <person name="Wang H.G."/>
            <person name="Awazu S."/>
            <person name="Azumi K."/>
            <person name="Boore J."/>
            <person name="Branno M."/>
            <person name="Chin-Bow S."/>
            <person name="DeSantis R."/>
            <person name="Doyle S."/>
            <person name="Francino P."/>
            <person name="Keys D.N."/>
            <person name="Haga S."/>
            <person name="Hayashi H."/>
            <person name="Hino K."/>
            <person name="Imai K.S."/>
            <person name="Inaba K."/>
            <person name="Kano S."/>
            <person name="Kobayashi K."/>
            <person name="Kobayashi M."/>
            <person name="Lee B.I."/>
            <person name="Makabe K.W."/>
            <person name="Manohar C."/>
            <person name="Matassi G."/>
            <person name="Medina M."/>
            <person name="Mochizuki Y."/>
            <person name="Mount S."/>
            <person name="Morishita T."/>
            <person name="Miura S."/>
            <person name="Nakayama A."/>
            <person name="Nishizaka S."/>
            <person name="Nomoto H."/>
            <person name="Ohta F."/>
            <person name="Oishi K."/>
            <person name="Rigoutsos I."/>
            <person name="Sano M."/>
            <person name="Sasaki A."/>
            <person name="Sasakura Y."/>
            <person name="Shoguchi E."/>
            <person name="Shin-i T."/>
            <person name="Spagnuolo A."/>
            <person name="Stainier D."/>
            <person name="Suzuki M.M."/>
            <person name="Tassy O."/>
            <person name="Takatori N."/>
            <person name="Tokuoka M."/>
            <person name="Yagi K."/>
            <person name="Yoshizaki F."/>
            <person name="Wada S."/>
            <person name="Zhang C."/>
            <person name="Hyatt P.D."/>
            <person name="Larimer F."/>
            <person name="Detter C."/>
            <person name="Doggett N."/>
            <person name="Glavina T."/>
            <person name="Hawkins T."/>
            <person name="Richardson P."/>
            <person name="Lucas S."/>
            <person name="Kohara Y."/>
            <person name="Levine M."/>
            <person name="Satoh N."/>
            <person name="Rokhsar D.S."/>
        </authorList>
    </citation>
    <scope>NUCLEOTIDE SEQUENCE [LARGE SCALE GENOMIC DNA]</scope>
</reference>
<comment type="catalytic activity">
    <reaction evidence="9 10">
        <text>3-hydroxyanthranilate + O2 = (2Z,4Z)-2-amino-3-carboxymuconate 6-semialdehyde</text>
        <dbReference type="Rhea" id="RHEA:17953"/>
        <dbReference type="ChEBI" id="CHEBI:15379"/>
        <dbReference type="ChEBI" id="CHEBI:36559"/>
        <dbReference type="ChEBI" id="CHEBI:77612"/>
        <dbReference type="EC" id="1.13.11.6"/>
    </reaction>
</comment>
<evidence type="ECO:0000256" key="1">
    <source>
        <dbReference type="ARBA" id="ARBA00001954"/>
    </source>
</evidence>
<dbReference type="HOGENOM" id="CLU_064845_1_0_1"/>
<dbReference type="GO" id="GO:0005737">
    <property type="term" value="C:cytoplasm"/>
    <property type="evidence" value="ECO:0000318"/>
    <property type="project" value="GO_Central"/>
</dbReference>
<dbReference type="AlphaFoldDB" id="F6Z8U5"/>
<dbReference type="FunCoup" id="F6Z8U5">
    <property type="interactions" value="1"/>
</dbReference>
<dbReference type="InterPro" id="IPR014710">
    <property type="entry name" value="RmlC-like_jellyroll"/>
</dbReference>
<dbReference type="STRING" id="7719.ENSCINP00000023135"/>
<dbReference type="Proteomes" id="UP000008144">
    <property type="component" value="Unassembled WGS sequence"/>
</dbReference>
<dbReference type="FunFam" id="2.60.120.10:FF:000077">
    <property type="entry name" value="3-hydroxyanthranilate 3,4-dioxygenase"/>
    <property type="match status" value="1"/>
</dbReference>
<evidence type="ECO:0000256" key="5">
    <source>
        <dbReference type="ARBA" id="ARBA00022723"/>
    </source>
</evidence>
<dbReference type="GO" id="GO:0043420">
    <property type="term" value="P:anthranilate metabolic process"/>
    <property type="evidence" value="ECO:0007669"/>
    <property type="project" value="UniProtKB-UniRule"/>
</dbReference>
<keyword evidence="8 10" id="KW-0408">Iron</keyword>
<comment type="caution">
    <text evidence="10">Lacks conserved residue(s) required for the propagation of feature annotation.</text>
</comment>
<comment type="function">
    <text evidence="2 10">Catalyzes the oxidative ring opening of 3-hydroxyanthranilate to 2-amino-3-carboxymuconate semialdehyde, which spontaneously cyclizes to quinolinate.</text>
</comment>
<reference evidence="11" key="2">
    <citation type="submission" date="2025-08" db="UniProtKB">
        <authorList>
            <consortium name="Ensembl"/>
        </authorList>
    </citation>
    <scope>IDENTIFICATION</scope>
</reference>
<dbReference type="OMA" id="ILYERWL"/>
<dbReference type="SUPFAM" id="SSF51182">
    <property type="entry name" value="RmlC-like cupins"/>
    <property type="match status" value="2"/>
</dbReference>
<evidence type="ECO:0000256" key="4">
    <source>
        <dbReference type="ARBA" id="ARBA00022642"/>
    </source>
</evidence>
<comment type="similarity">
    <text evidence="10">Belongs to the 3-HAO family.</text>
</comment>
<keyword evidence="3 10" id="KW-0963">Cytoplasm</keyword>
<feature type="binding site" evidence="10">
    <location>
        <position position="49"/>
    </location>
    <ligand>
        <name>O2</name>
        <dbReference type="ChEBI" id="CHEBI:15379"/>
    </ligand>
</feature>
<feature type="region of interest" description="Domain A (catalytic)" evidence="10">
    <location>
        <begin position="1"/>
        <end position="204"/>
    </location>
</feature>
<comment type="pathway">
    <text evidence="10">Cofactor biosynthesis; NAD(+) biosynthesis; quinolinate from L-kynurenine: step 3/3.</text>
</comment>
<evidence type="ECO:0000256" key="2">
    <source>
        <dbReference type="ARBA" id="ARBA00002752"/>
    </source>
</evidence>
<comment type="cofactor">
    <cofactor evidence="1 10">
        <name>Fe(2+)</name>
        <dbReference type="ChEBI" id="CHEBI:29033"/>
    </cofactor>
</comment>
<evidence type="ECO:0000256" key="3">
    <source>
        <dbReference type="ARBA" id="ARBA00022490"/>
    </source>
</evidence>
<dbReference type="PANTHER" id="PTHR15497:SF1">
    <property type="entry name" value="3-HYDROXYANTHRANILATE 3,4-DIOXYGENASE"/>
    <property type="match status" value="1"/>
</dbReference>
<dbReference type="HAMAP" id="MF_00825">
    <property type="entry name" value="3_HAO"/>
    <property type="match status" value="1"/>
</dbReference>
<dbReference type="CDD" id="cd06123">
    <property type="entry name" value="cupin_HAO"/>
    <property type="match status" value="1"/>
</dbReference>
<feature type="binding site" evidence="10">
    <location>
        <position position="97"/>
    </location>
    <ligand>
        <name>Fe cation</name>
        <dbReference type="ChEBI" id="CHEBI:24875"/>
        <note>catalytic</note>
    </ligand>
</feature>
<proteinExistence type="inferred from homology"/>
<dbReference type="GO" id="GO:0006569">
    <property type="term" value="P:L-tryptophan catabolic process"/>
    <property type="evidence" value="ECO:0007669"/>
    <property type="project" value="UniProtKB-UniRule"/>
</dbReference>
<keyword evidence="4 10" id="KW-0662">Pyridine nucleotide biosynthesis</keyword>
<feature type="binding site" evidence="10">
    <location>
        <position position="101"/>
    </location>
    <ligand>
        <name>substrate</name>
    </ligand>
</feature>
<dbReference type="InterPro" id="IPR010329">
    <property type="entry name" value="3hydroanth_dOase"/>
</dbReference>
<evidence type="ECO:0000313" key="11">
    <source>
        <dbReference type="Ensembl" id="ENSCINP00000023135.2"/>
    </source>
</evidence>
<feature type="binding site" evidence="10">
    <location>
        <position position="53"/>
    </location>
    <ligand>
        <name>Fe cation</name>
        <dbReference type="ChEBI" id="CHEBI:24875"/>
        <note>catalytic</note>
    </ligand>
</feature>
<evidence type="ECO:0000256" key="9">
    <source>
        <dbReference type="ARBA" id="ARBA00052793"/>
    </source>
</evidence>
<keyword evidence="6 10" id="KW-0223">Dioxygenase</keyword>
<dbReference type="GO" id="GO:0046874">
    <property type="term" value="P:quinolinate metabolic process"/>
    <property type="evidence" value="ECO:0000318"/>
    <property type="project" value="GO_Central"/>
</dbReference>
<dbReference type="InterPro" id="IPR011051">
    <property type="entry name" value="RmlC_Cupin_sf"/>
</dbReference>
<evidence type="ECO:0000256" key="10">
    <source>
        <dbReference type="HAMAP-Rule" id="MF_03019"/>
    </source>
</evidence>
<organism evidence="11 12">
    <name type="scientific">Ciona intestinalis</name>
    <name type="common">Transparent sea squirt</name>
    <name type="synonym">Ascidia intestinalis</name>
    <dbReference type="NCBI Taxonomy" id="7719"/>
    <lineage>
        <taxon>Eukaryota</taxon>
        <taxon>Metazoa</taxon>
        <taxon>Chordata</taxon>
        <taxon>Tunicata</taxon>
        <taxon>Ascidiacea</taxon>
        <taxon>Phlebobranchia</taxon>
        <taxon>Cionidae</taxon>
        <taxon>Ciona</taxon>
    </lineage>
</organism>
<evidence type="ECO:0000256" key="6">
    <source>
        <dbReference type="ARBA" id="ARBA00022964"/>
    </source>
</evidence>
<comment type="subcellular location">
    <subcellularLocation>
        <location evidence="10">Cytoplasm</location>
    </subcellularLocation>
</comment>
<protein>
    <recommendedName>
        <fullName evidence="10">3-hydroxyanthranilate 3,4-dioxygenase</fullName>
        <ecNumber evidence="10">1.13.11.6</ecNumber>
    </recommendedName>
    <alternativeName>
        <fullName evidence="10">3-hydroxyanthranilate oxygenase</fullName>
        <shortName evidence="10">3-HAO</shortName>
    </alternativeName>
    <alternativeName>
        <fullName evidence="10">3-hydroxyanthranilic acid dioxygenase</fullName>
        <shortName evidence="10">HAD</shortName>
    </alternativeName>
</protein>
<keyword evidence="5 10" id="KW-0479">Metal-binding</keyword>
<dbReference type="UniPathway" id="UPA00253">
    <property type="reaction ID" value="UER00330"/>
</dbReference>
<evidence type="ECO:0000256" key="8">
    <source>
        <dbReference type="ARBA" id="ARBA00023004"/>
    </source>
</evidence>
<keyword evidence="7 10" id="KW-0560">Oxidoreductase</keyword>
<dbReference type="GO" id="GO:0019805">
    <property type="term" value="P:quinolinate biosynthetic process"/>
    <property type="evidence" value="ECO:0007669"/>
    <property type="project" value="UniProtKB-UniRule"/>
</dbReference>
<dbReference type="InParanoid" id="F6Z8U5"/>
<dbReference type="PANTHER" id="PTHR15497">
    <property type="entry name" value="3-HYDROXYANTHRANILATE 3,4-DIOXYGENASE"/>
    <property type="match status" value="1"/>
</dbReference>
<dbReference type="Gene3D" id="2.60.120.10">
    <property type="entry name" value="Jelly Rolls"/>
    <property type="match status" value="1"/>
</dbReference>
<feature type="binding site" evidence="10">
    <location>
        <position position="111"/>
    </location>
    <ligand>
        <name>substrate</name>
    </ligand>
</feature>
<dbReference type="GO" id="GO:0034354">
    <property type="term" value="P:'de novo' NAD+ biosynthetic process from L-tryptophan"/>
    <property type="evidence" value="ECO:0000318"/>
    <property type="project" value="GO_Central"/>
</dbReference>
<name>F6Z8U5_CIOIN</name>
<feature type="binding site" evidence="10">
    <location>
        <position position="59"/>
    </location>
    <ligand>
        <name>Fe cation</name>
        <dbReference type="ChEBI" id="CHEBI:24875"/>
        <note>catalytic</note>
    </ligand>
</feature>
<sequence length="281" mass="32082">NKLSSAMLKVINLNQWVSENKSQFLPPVCNKMMHNMQLKIMCIGGPNQRKDYHIEEGEEFFYMIKGDMCLKIVENGKHKDVVIKQGEVFLLPPRIPHSPQRFEDTVGLVIERERHENETDVLRYFVGESTDILYEKTFHSVDLGTELPPMIDQYFNSEEYKTGVPNPSQASKKIPFNLNLESVSAPKLLSHQLDNNATEFKLFEGDLQSNVEVISSGVKTSKCDVETWFWQIMGTSVVYADGKEFTLNGDDTLLIPPNVEYNFKHAFNQCVLTCSLSHILA</sequence>
<evidence type="ECO:0000313" key="12">
    <source>
        <dbReference type="Proteomes" id="UP000008144"/>
    </source>
</evidence>
<dbReference type="GeneTree" id="ENSGT00390000013008"/>
<reference evidence="11" key="3">
    <citation type="submission" date="2025-09" db="UniProtKB">
        <authorList>
            <consortium name="Ensembl"/>
        </authorList>
    </citation>
    <scope>IDENTIFICATION</scope>
</reference>
<dbReference type="EC" id="1.13.11.6" evidence="10"/>
<keyword evidence="12" id="KW-1185">Reference proteome</keyword>
<dbReference type="NCBIfam" id="TIGR03037">
    <property type="entry name" value="anthran_nbaC"/>
    <property type="match status" value="1"/>
</dbReference>
<feature type="region of interest" description="Domain B" evidence="10">
    <location>
        <begin position="204"/>
        <end position="281"/>
    </location>
</feature>
<dbReference type="GO" id="GO:0000334">
    <property type="term" value="F:3-hydroxyanthranilate 3,4-dioxygenase activity"/>
    <property type="evidence" value="ECO:0000318"/>
    <property type="project" value="GO_Central"/>
</dbReference>
<evidence type="ECO:0000256" key="7">
    <source>
        <dbReference type="ARBA" id="ARBA00023002"/>
    </source>
</evidence>
<dbReference type="Pfam" id="PF06052">
    <property type="entry name" value="3-HAO"/>
    <property type="match status" value="1"/>
</dbReference>
<accession>F6Z8U5</accession>
<feature type="binding site" evidence="10">
    <location>
        <position position="59"/>
    </location>
    <ligand>
        <name>substrate</name>
    </ligand>
</feature>